<dbReference type="InterPro" id="IPR050390">
    <property type="entry name" value="C5-Methyltransferase"/>
</dbReference>
<feature type="active site" evidence="9 10">
    <location>
        <position position="1214"/>
    </location>
</feature>
<dbReference type="CDD" id="cd04712">
    <property type="entry name" value="BAH_DCM_I"/>
    <property type="match status" value="1"/>
</dbReference>
<evidence type="ECO:0000256" key="3">
    <source>
        <dbReference type="ARBA" id="ARBA00022679"/>
    </source>
</evidence>
<dbReference type="Pfam" id="PF00145">
    <property type="entry name" value="DNA_methylase"/>
    <property type="match status" value="1"/>
</dbReference>
<dbReference type="STRING" id="429701.A0A2G9HXN6"/>
<protein>
    <recommendedName>
        <fullName evidence="8">DNA (cytosine-5)-methyltransferase</fullName>
        <ecNumber evidence="8">2.1.1.37</ecNumber>
    </recommendedName>
</protein>
<dbReference type="OrthoDB" id="5376140at2759"/>
<keyword evidence="16" id="KW-1185">Reference proteome</keyword>
<evidence type="ECO:0000256" key="12">
    <source>
        <dbReference type="RuleBase" id="RU000417"/>
    </source>
</evidence>
<dbReference type="Gene3D" id="3.40.50.150">
    <property type="entry name" value="Vaccinia Virus protein VP39"/>
    <property type="match status" value="1"/>
</dbReference>
<proteinExistence type="inferred from homology"/>
<evidence type="ECO:0000256" key="4">
    <source>
        <dbReference type="ARBA" id="ARBA00022691"/>
    </source>
</evidence>
<dbReference type="PROSITE" id="PS00094">
    <property type="entry name" value="C5_MTASE_1"/>
    <property type="match status" value="1"/>
</dbReference>
<dbReference type="Pfam" id="PF12047">
    <property type="entry name" value="DNMT1-RFD"/>
    <property type="match status" value="2"/>
</dbReference>
<keyword evidence="5" id="KW-0677">Repeat</keyword>
<dbReference type="Gene3D" id="2.30.30.490">
    <property type="match status" value="2"/>
</dbReference>
<dbReference type="GO" id="GO:0032259">
    <property type="term" value="P:methylation"/>
    <property type="evidence" value="ECO:0007669"/>
    <property type="project" value="UniProtKB-KW"/>
</dbReference>
<dbReference type="PROSITE" id="PS00095">
    <property type="entry name" value="C5_MTASE_2"/>
    <property type="match status" value="1"/>
</dbReference>
<dbReference type="GO" id="GO:0003677">
    <property type="term" value="F:DNA binding"/>
    <property type="evidence" value="ECO:0007669"/>
    <property type="project" value="UniProtKB-KW"/>
</dbReference>
<dbReference type="GO" id="GO:0005634">
    <property type="term" value="C:nucleus"/>
    <property type="evidence" value="ECO:0007669"/>
    <property type="project" value="UniProtKB-SubCell"/>
</dbReference>
<evidence type="ECO:0000256" key="9">
    <source>
        <dbReference type="PIRSR" id="PIRSR037404-1"/>
    </source>
</evidence>
<dbReference type="NCBIfam" id="TIGR00675">
    <property type="entry name" value="dcm"/>
    <property type="match status" value="1"/>
</dbReference>
<dbReference type="GO" id="GO:0044027">
    <property type="term" value="P:negative regulation of gene expression via chromosomal CpG island methylation"/>
    <property type="evidence" value="ECO:0007669"/>
    <property type="project" value="TreeGrafter"/>
</dbReference>
<dbReference type="FunFam" id="3.90.120.10:FF:000004">
    <property type="entry name" value="DNA (cytosine-5)-methyltransferase"/>
    <property type="match status" value="1"/>
</dbReference>
<dbReference type="PROSITE" id="PS51038">
    <property type="entry name" value="BAH"/>
    <property type="match status" value="2"/>
</dbReference>
<evidence type="ECO:0000256" key="7">
    <source>
        <dbReference type="ARBA" id="ARBA00023242"/>
    </source>
</evidence>
<dbReference type="Proteomes" id="UP000231279">
    <property type="component" value="Unassembled WGS sequence"/>
</dbReference>
<name>A0A2G9HXN6_9LAMI</name>
<comment type="caution">
    <text evidence="15">The sequence shown here is derived from an EMBL/GenBank/DDBJ whole genome shotgun (WGS) entry which is preliminary data.</text>
</comment>
<evidence type="ECO:0000256" key="13">
    <source>
        <dbReference type="SAM" id="MobiDB-lite"/>
    </source>
</evidence>
<evidence type="ECO:0000256" key="6">
    <source>
        <dbReference type="ARBA" id="ARBA00023125"/>
    </source>
</evidence>
<organism evidence="15 16">
    <name type="scientific">Handroanthus impetiginosus</name>
    <dbReference type="NCBI Taxonomy" id="429701"/>
    <lineage>
        <taxon>Eukaryota</taxon>
        <taxon>Viridiplantae</taxon>
        <taxon>Streptophyta</taxon>
        <taxon>Embryophyta</taxon>
        <taxon>Tracheophyta</taxon>
        <taxon>Spermatophyta</taxon>
        <taxon>Magnoliopsida</taxon>
        <taxon>eudicotyledons</taxon>
        <taxon>Gunneridae</taxon>
        <taxon>Pentapetalae</taxon>
        <taxon>asterids</taxon>
        <taxon>lamiids</taxon>
        <taxon>Lamiales</taxon>
        <taxon>Bignoniaceae</taxon>
        <taxon>Crescentiina</taxon>
        <taxon>Tabebuia alliance</taxon>
        <taxon>Handroanthus</taxon>
    </lineage>
</organism>
<dbReference type="PRINTS" id="PR00105">
    <property type="entry name" value="C5METTRFRASE"/>
</dbReference>
<dbReference type="EC" id="2.1.1.37" evidence="8"/>
<evidence type="ECO:0000256" key="10">
    <source>
        <dbReference type="PROSITE-ProRule" id="PRU01016"/>
    </source>
</evidence>
<feature type="region of interest" description="Disordered" evidence="13">
    <location>
        <begin position="1"/>
        <end position="52"/>
    </location>
</feature>
<keyword evidence="7 8" id="KW-0539">Nucleus</keyword>
<dbReference type="PROSITE" id="PS51679">
    <property type="entry name" value="SAM_MT_C5"/>
    <property type="match status" value="1"/>
</dbReference>
<evidence type="ECO:0000313" key="16">
    <source>
        <dbReference type="Proteomes" id="UP000231279"/>
    </source>
</evidence>
<dbReference type="InterPro" id="IPR022702">
    <property type="entry name" value="Cytosine_MeTrfase1_RFD"/>
</dbReference>
<dbReference type="InterPro" id="IPR043151">
    <property type="entry name" value="BAH_sf"/>
</dbReference>
<dbReference type="GO" id="GO:0003886">
    <property type="term" value="F:DNA (cytosine-5-)-methyltransferase activity"/>
    <property type="evidence" value="ECO:0007669"/>
    <property type="project" value="UniProtKB-UniRule"/>
</dbReference>
<sequence length="1547" mass="173512">MARKMGSADADAGIKKNKSKVVSASEKNVATDQTKRKRSSSQIIADPIASRKMPKRAAACSEFKEKPLRLSKKDSVIETKQDYSVKEEGIAVRLTAGQHVGRACRRLMDFTFHNSEGVPQPFEMSEVEDIYISGLVLPLEESGNKEKPKGVRCEGFGRIEEWTISGYEDGSPVIWISTVLADYDCIKPSGGYKKYYDHFYAKASACVEVYRKLAKSSGGDPSITLDELLAGVVRAMSGMKCFSGCLSIRDFIVSQGDFIYNQLIGLDDPSEGTDPQFVGLPSLVALLEECSKFVDLTQAQAGPFNENLRICPNDEENRKALSAASSLAEEAGDSKIARLLQEGEHWHSMKQKKSQGSTTLSNKYYIKINEDEIANDYPLPAFYKTSHEEIDEYIICESNIEYSDDMPRKRLHDWALYNSDARLVPLELLPWKPCADIDVTIFGSGLMTEDDGSGYNVDGDTTHSSSSSGASETEGIPTFLSAIKEWGIEYGSDFISILVRTDLAWYRLGKPSKQYAPWYEQVAKTARLAVSIITLLKQEVRVARVSFADVIKRVSEFSKDHPAFISVKPEIVERYVVVHGQIILQQFSAFPDNSIKKCPFVIGLTRKMEERHHTKWLVKSKKSLRRNGLNLNPRAAISVVSQRRAMQATTTRLINRIWGGYYSNYSPEESNEGIHCEVKEDDEIEDQEENEDDDALEQEVVVTDNTQKAKLVSRQTKSSSGGMEVRWDGESVGTLPTGEALYKKAIVHADVISVGGAVAVQVDEPDNLPAIYFVEYMFEKLDGSKMFHGRMMQQGCQTVIGNAANEREVFLTNECMDILLEEVKQSIYVEIRKRPWGHQYRKENTDIDKIDRARAEERKKQGLATEYYCKSLYWPERGAFFALPHGQIGLGSGSCQACKFREADREGEDFKLDASMTNFTYRGTKYFIHDFVYLSPYYFSAEREVEVFKGGRNVGLKAYVVCQLLGVCDLKKPTSRDANSVHVKVRRFFRPEDISADKAYTSDIRELYYSEEMHTVPVDMIEGKCEIRKKKDLGSQDVLSIFDHVFLCEYLYDPSKGSVKQLPSDIKLRYSPGEPNDDAMSRKKKGKCKEGEVDSDFGILKEASHGKRLTTLDIFSGCGGLSEGLEKSGVSLTKWAIEYEEAAGDAFKLNHPESTVFVNNCNVILRAVMGKCGDVDDCISTPEAAELAASLDQKEVDNLPLPGQVDFINGGPPCQGFSGMNRFSQSTWSKVQCEMILAFLSFADYYRPKFFLLENVRNFVSFNQGQTFRLTVASLLEMGYQVRFGILEAGAYGVPQSRKRAFIWAASPEELLPEWPEPMHVFAAPELKISLSGNLQYSAVRSTAKGAPFRSLTVRDTIGDLPPVGNGAAKTSIEYQGEPISWFQKKIRGGMIVLNDHISKEMNELNLIRCQRIPKRPGADWRDLPDEKVKLSTGQMVDLIPWCLPNTAKRHNQWKGLFGRLDWEGNFPTSITDPQPMGKVGMCFHPEQDRIVTVRECARSQGFPDGYKFSGTVLHKHRQIGNAVPPPLSYALGRKLKEAIEKKVKDV</sequence>
<evidence type="ECO:0000256" key="5">
    <source>
        <dbReference type="ARBA" id="ARBA00022737"/>
    </source>
</evidence>
<keyword evidence="2 8" id="KW-0489">Methyltransferase</keyword>
<dbReference type="Gene3D" id="3.90.120.10">
    <property type="entry name" value="DNA Methylase, subunit A, domain 2"/>
    <property type="match status" value="2"/>
</dbReference>
<dbReference type="GO" id="GO:0003682">
    <property type="term" value="F:chromatin binding"/>
    <property type="evidence" value="ECO:0007669"/>
    <property type="project" value="UniProtKB-UniRule"/>
</dbReference>
<reference evidence="16" key="1">
    <citation type="journal article" date="2018" name="Gigascience">
        <title>Genome assembly of the Pink Ipe (Handroanthus impetiginosus, Bignoniaceae), a highly valued, ecologically keystone Neotropical timber forest tree.</title>
        <authorList>
            <person name="Silva-Junior O.B."/>
            <person name="Grattapaglia D."/>
            <person name="Novaes E."/>
            <person name="Collevatti R.G."/>
        </authorList>
    </citation>
    <scope>NUCLEOTIDE SEQUENCE [LARGE SCALE GENOMIC DNA]</scope>
    <source>
        <strain evidence="16">cv. UFG-1</strain>
    </source>
</reference>
<dbReference type="Pfam" id="PF01426">
    <property type="entry name" value="BAH"/>
    <property type="match status" value="2"/>
</dbReference>
<dbReference type="EMBL" id="NKXS01000797">
    <property type="protein sequence ID" value="PIN22243.1"/>
    <property type="molecule type" value="Genomic_DNA"/>
</dbReference>
<dbReference type="InterPro" id="IPR001025">
    <property type="entry name" value="BAH_dom"/>
</dbReference>
<comment type="catalytic activity">
    <reaction evidence="8 12">
        <text>a 2'-deoxycytidine in DNA + S-adenosyl-L-methionine = a 5-methyl-2'-deoxycytidine in DNA + S-adenosyl-L-homocysteine + H(+)</text>
        <dbReference type="Rhea" id="RHEA:13681"/>
        <dbReference type="Rhea" id="RHEA-COMP:11369"/>
        <dbReference type="Rhea" id="RHEA-COMP:11370"/>
        <dbReference type="ChEBI" id="CHEBI:15378"/>
        <dbReference type="ChEBI" id="CHEBI:57856"/>
        <dbReference type="ChEBI" id="CHEBI:59789"/>
        <dbReference type="ChEBI" id="CHEBI:85452"/>
        <dbReference type="ChEBI" id="CHEBI:85454"/>
        <dbReference type="EC" id="2.1.1.37"/>
    </reaction>
</comment>
<comment type="subcellular location">
    <subcellularLocation>
        <location evidence="1 8">Nucleus</location>
    </subcellularLocation>
</comment>
<dbReference type="InterPro" id="IPR031303">
    <property type="entry name" value="C5_meth_CS"/>
</dbReference>
<dbReference type="CDD" id="cd04708">
    <property type="entry name" value="BAH_plantDCM_II"/>
    <property type="match status" value="1"/>
</dbReference>
<dbReference type="FunFam" id="3.90.120.10:FF:000002">
    <property type="entry name" value="DNA (cytosine-5)-methyltransferase"/>
    <property type="match status" value="1"/>
</dbReference>
<gene>
    <name evidence="15" type="ORF">CDL12_05054</name>
</gene>
<dbReference type="InterPro" id="IPR001525">
    <property type="entry name" value="C5_MeTfrase"/>
</dbReference>
<dbReference type="InterPro" id="IPR029063">
    <property type="entry name" value="SAM-dependent_MTases_sf"/>
</dbReference>
<keyword evidence="4 8" id="KW-0949">S-adenosyl-L-methionine</keyword>
<dbReference type="FunFam" id="3.40.50.150:FF:000108">
    <property type="entry name" value="DNA (cytosine-5)-methyltransferase"/>
    <property type="match status" value="1"/>
</dbReference>
<dbReference type="SMART" id="SM00439">
    <property type="entry name" value="BAH"/>
    <property type="match status" value="2"/>
</dbReference>
<dbReference type="PANTHER" id="PTHR10629">
    <property type="entry name" value="CYTOSINE-SPECIFIC METHYLTRANSFERASE"/>
    <property type="match status" value="1"/>
</dbReference>
<comment type="similarity">
    <text evidence="8 10 11">Belongs to the class I-like SAM-binding methyltransferase superfamily. C5-methyltransferase family.</text>
</comment>
<dbReference type="PIRSF" id="PIRSF037404">
    <property type="entry name" value="DNMT1"/>
    <property type="match status" value="1"/>
</dbReference>
<feature type="domain" description="BAH" evidence="14">
    <location>
        <begin position="750"/>
        <end position="884"/>
    </location>
</feature>
<evidence type="ECO:0000313" key="15">
    <source>
        <dbReference type="EMBL" id="PIN22243.1"/>
    </source>
</evidence>
<dbReference type="InterPro" id="IPR018117">
    <property type="entry name" value="C5_DNA_meth_AS"/>
</dbReference>
<keyword evidence="3 8" id="KW-0808">Transferase</keyword>
<evidence type="ECO:0000256" key="8">
    <source>
        <dbReference type="PIRNR" id="PIRNR037404"/>
    </source>
</evidence>
<evidence type="ECO:0000256" key="2">
    <source>
        <dbReference type="ARBA" id="ARBA00022603"/>
    </source>
</evidence>
<dbReference type="FunFam" id="3.40.50.150:FF:000128">
    <property type="entry name" value="DNA (cytosine-5)-methyltransferase"/>
    <property type="match status" value="1"/>
</dbReference>
<feature type="domain" description="BAH" evidence="14">
    <location>
        <begin position="937"/>
        <end position="1063"/>
    </location>
</feature>
<evidence type="ECO:0000256" key="11">
    <source>
        <dbReference type="RuleBase" id="RU000416"/>
    </source>
</evidence>
<feature type="compositionally biased region" description="Polar residues" evidence="13">
    <location>
        <begin position="20"/>
        <end position="32"/>
    </location>
</feature>
<keyword evidence="6 8" id="KW-0238">DNA-binding</keyword>
<dbReference type="PANTHER" id="PTHR10629:SF52">
    <property type="entry name" value="DNA (CYTOSINE-5)-METHYLTRANSFERASE 1"/>
    <property type="match status" value="1"/>
</dbReference>
<evidence type="ECO:0000259" key="14">
    <source>
        <dbReference type="PROSITE" id="PS51038"/>
    </source>
</evidence>
<evidence type="ECO:0000256" key="1">
    <source>
        <dbReference type="ARBA" id="ARBA00004123"/>
    </source>
</evidence>
<dbReference type="GO" id="GO:0006346">
    <property type="term" value="P:DNA methylation-dependent constitutive heterochromatin formation"/>
    <property type="evidence" value="ECO:0007669"/>
    <property type="project" value="InterPro"/>
</dbReference>
<feature type="region of interest" description="Disordered" evidence="13">
    <location>
        <begin position="453"/>
        <end position="473"/>
    </location>
</feature>
<dbReference type="SUPFAM" id="SSF53335">
    <property type="entry name" value="S-adenosyl-L-methionine-dependent methyltransferases"/>
    <property type="match status" value="1"/>
</dbReference>
<accession>A0A2G9HXN6</accession>